<dbReference type="GO" id="GO:0061503">
    <property type="term" value="F:tRNA threonylcarbamoyladenosine dehydratase"/>
    <property type="evidence" value="ECO:0007669"/>
    <property type="project" value="TreeGrafter"/>
</dbReference>
<evidence type="ECO:0000313" key="3">
    <source>
        <dbReference type="Proteomes" id="UP000007844"/>
    </source>
</evidence>
<dbReference type="Pfam" id="PF00899">
    <property type="entry name" value="ThiF"/>
    <property type="match status" value="1"/>
</dbReference>
<reference evidence="2 3" key="1">
    <citation type="journal article" date="2011" name="J. Bacteriol.">
        <title>Genome sequence of the mercury-methylating and pleomorphic Desulfovibrio africanus Strain Walvis Bay.</title>
        <authorList>
            <person name="Brown S.D."/>
            <person name="Wall J.D."/>
            <person name="Kucken A.M."/>
            <person name="Gilmour C.C."/>
            <person name="Podar M."/>
            <person name="Brandt C.C."/>
            <person name="Teshima H."/>
            <person name="Detter J.C."/>
            <person name="Han C.S."/>
            <person name="Land M.L."/>
            <person name="Lucas S."/>
            <person name="Han J."/>
            <person name="Pennacchio L."/>
            <person name="Nolan M."/>
            <person name="Pitluck S."/>
            <person name="Woyke T."/>
            <person name="Goodwin L."/>
            <person name="Palumbo A.V."/>
            <person name="Elias D.A."/>
        </authorList>
    </citation>
    <scope>NUCLEOTIDE SEQUENCE [LARGE SCALE GENOMIC DNA]</scope>
    <source>
        <strain evidence="2 3">Walvis Bay</strain>
    </source>
</reference>
<dbReference type="RefSeq" id="WP_014259810.1">
    <property type="nucleotide sequence ID" value="NC_016629.1"/>
</dbReference>
<sequence length="279" mass="29069">MQDIAGRVAECARDERLPAGGTGRVLPLAAEAWLAQDLGISRREVQMAALLQGIMPRRYLRNQGNLSVEGQLRLLASRAAMVGLGGLGGHVLEILARMGVGCIRAADADVFEEHNLNRQLLAIQATLSMPKAEAAVLRVHELNPAVAVEALQDYLIEETMPRFLDGAQLALDCLGGLASRLALQQAAAVAGIPLVTGAMAGLTGYVAVVRPGQPGPAEFLGQGSSAEDTLGTPAQSVAVVASLMAAEAVRLLTGKPSPLAGGMLLIDLAEMRFDRVSLG</sequence>
<accession>F3Z1T9</accession>
<evidence type="ECO:0000313" key="2">
    <source>
        <dbReference type="EMBL" id="EGJ50047.1"/>
    </source>
</evidence>
<dbReference type="HOGENOM" id="CLU_013325_10_4_7"/>
<dbReference type="KEGG" id="daf:Desaf_1711"/>
<dbReference type="eggNOG" id="COG0476">
    <property type="taxonomic scope" value="Bacteria"/>
</dbReference>
<organism evidence="2 3">
    <name type="scientific">Desulfocurvibacter africanus subsp. africanus str. Walvis Bay</name>
    <dbReference type="NCBI Taxonomy" id="690850"/>
    <lineage>
        <taxon>Bacteria</taxon>
        <taxon>Pseudomonadati</taxon>
        <taxon>Thermodesulfobacteriota</taxon>
        <taxon>Desulfovibrionia</taxon>
        <taxon>Desulfovibrionales</taxon>
        <taxon>Desulfovibrionaceae</taxon>
        <taxon>Desulfocurvibacter</taxon>
    </lineage>
</organism>
<dbReference type="Gene3D" id="3.40.50.720">
    <property type="entry name" value="NAD(P)-binding Rossmann-like Domain"/>
    <property type="match status" value="1"/>
</dbReference>
<dbReference type="GO" id="GO:0008641">
    <property type="term" value="F:ubiquitin-like modifier activating enzyme activity"/>
    <property type="evidence" value="ECO:0007669"/>
    <property type="project" value="InterPro"/>
</dbReference>
<dbReference type="STRING" id="690850.Desaf_1711"/>
<dbReference type="InterPro" id="IPR000594">
    <property type="entry name" value="ThiF_NAD_FAD-bd"/>
</dbReference>
<gene>
    <name evidence="2" type="ORF">Desaf_1711</name>
</gene>
<dbReference type="Proteomes" id="UP000007844">
    <property type="component" value="Chromosome"/>
</dbReference>
<evidence type="ECO:0000259" key="1">
    <source>
        <dbReference type="Pfam" id="PF00899"/>
    </source>
</evidence>
<dbReference type="PANTHER" id="PTHR43267:SF1">
    <property type="entry name" value="TRNA THREONYLCARBAMOYLADENOSINE DEHYDRATASE"/>
    <property type="match status" value="1"/>
</dbReference>
<feature type="domain" description="THIF-type NAD/FAD binding fold" evidence="1">
    <location>
        <begin position="63"/>
        <end position="277"/>
    </location>
</feature>
<dbReference type="InterPro" id="IPR045886">
    <property type="entry name" value="ThiF/MoeB/HesA"/>
</dbReference>
<dbReference type="CDD" id="cd00757">
    <property type="entry name" value="ThiF_MoeB_HesA_family"/>
    <property type="match status" value="1"/>
</dbReference>
<dbReference type="EMBL" id="CP003221">
    <property type="protein sequence ID" value="EGJ50047.1"/>
    <property type="molecule type" value="Genomic_DNA"/>
</dbReference>
<dbReference type="GO" id="GO:0061504">
    <property type="term" value="P:cyclic threonylcarbamoyladenosine biosynthetic process"/>
    <property type="evidence" value="ECO:0007669"/>
    <property type="project" value="TreeGrafter"/>
</dbReference>
<proteinExistence type="predicted"/>
<protein>
    <submittedName>
        <fullName evidence="2">UBA/THIF-type NAD/FAD binding protein</fullName>
    </submittedName>
</protein>
<name>F3Z1T9_DESAF</name>
<dbReference type="SUPFAM" id="SSF69572">
    <property type="entry name" value="Activating enzymes of the ubiquitin-like proteins"/>
    <property type="match status" value="1"/>
</dbReference>
<dbReference type="InterPro" id="IPR035985">
    <property type="entry name" value="Ubiquitin-activating_enz"/>
</dbReference>
<dbReference type="AlphaFoldDB" id="F3Z1T9"/>
<keyword evidence="3" id="KW-1185">Reference proteome</keyword>
<dbReference type="PANTHER" id="PTHR43267">
    <property type="entry name" value="TRNA THREONYLCARBAMOYLADENOSINE DEHYDRATASE"/>
    <property type="match status" value="1"/>
</dbReference>